<protein>
    <submittedName>
        <fullName evidence="3">Uncharacterized protein</fullName>
    </submittedName>
</protein>
<dbReference type="PANTHER" id="PTHR21397">
    <property type="entry name" value="CHROMATIN COMPLEXES SUBUNIT BAP18-RELATED"/>
    <property type="match status" value="1"/>
</dbReference>
<dbReference type="WBParaSite" id="sdigi.contig12.g1313.t1">
    <property type="protein sequence ID" value="sdigi.contig12.g1313.t1"/>
    <property type="gene ID" value="sdigi.contig12.g1313"/>
</dbReference>
<organism evidence="2 3">
    <name type="scientific">Setaria digitata</name>
    <dbReference type="NCBI Taxonomy" id="48799"/>
    <lineage>
        <taxon>Eukaryota</taxon>
        <taxon>Metazoa</taxon>
        <taxon>Ecdysozoa</taxon>
        <taxon>Nematoda</taxon>
        <taxon>Chromadorea</taxon>
        <taxon>Rhabditida</taxon>
        <taxon>Spirurina</taxon>
        <taxon>Spiruromorpha</taxon>
        <taxon>Filarioidea</taxon>
        <taxon>Setariidae</taxon>
        <taxon>Setaria</taxon>
    </lineage>
</organism>
<evidence type="ECO:0000313" key="2">
    <source>
        <dbReference type="Proteomes" id="UP000887581"/>
    </source>
</evidence>
<sequence length="239" mass="25678">MNNRQTDAIPSTSASTPIAENLREQPTSSGASAQKVSEVFLAAGQAFQKLGGLIANLHNPKNGIERKWTSSDTNSLHDAVSRFASDLQRISETVQGREVQLMKDDMIKRPTTSQYVRAITPRSNGTTVRPTAVSRALVKRTSSVPHPSMDTSFKRRIINTTPSGITVSSSARYTNVTHVQSLNLNSSTGSRIKGGPLNVVPPALTTVTVHSTTPSVVLPPEPRVQSSGLKNFDSGTFNI</sequence>
<dbReference type="PANTHER" id="PTHR21397:SF2">
    <property type="entry name" value="CHROMATIN COMPLEXES SUBUNIT BAP18"/>
    <property type="match status" value="1"/>
</dbReference>
<dbReference type="Proteomes" id="UP000887581">
    <property type="component" value="Unplaced"/>
</dbReference>
<reference evidence="3" key="1">
    <citation type="submission" date="2022-11" db="UniProtKB">
        <authorList>
            <consortium name="WormBaseParasite"/>
        </authorList>
    </citation>
    <scope>IDENTIFICATION</scope>
</reference>
<evidence type="ECO:0000256" key="1">
    <source>
        <dbReference type="SAM" id="MobiDB-lite"/>
    </source>
</evidence>
<feature type="region of interest" description="Disordered" evidence="1">
    <location>
        <begin position="1"/>
        <end position="31"/>
    </location>
</feature>
<accession>A0A915PI80</accession>
<keyword evidence="2" id="KW-1185">Reference proteome</keyword>
<dbReference type="AlphaFoldDB" id="A0A915PI80"/>
<proteinExistence type="predicted"/>
<dbReference type="GO" id="GO:0016589">
    <property type="term" value="C:NURF complex"/>
    <property type="evidence" value="ECO:0007669"/>
    <property type="project" value="TreeGrafter"/>
</dbReference>
<evidence type="ECO:0000313" key="3">
    <source>
        <dbReference type="WBParaSite" id="sdigi.contig12.g1313.t1"/>
    </source>
</evidence>
<dbReference type="GO" id="GO:0071339">
    <property type="term" value="C:MLL1 complex"/>
    <property type="evidence" value="ECO:0007669"/>
    <property type="project" value="TreeGrafter"/>
</dbReference>
<name>A0A915PI80_9BILA</name>